<dbReference type="AlphaFoldDB" id="A0A0D9UZ20"/>
<dbReference type="Gramene" id="LPERR01G08890.1">
    <property type="protein sequence ID" value="LPERR01G08890.1"/>
    <property type="gene ID" value="LPERR01G08890"/>
</dbReference>
<protein>
    <recommendedName>
        <fullName evidence="3">Isopropylmalate dehydrogenase-like domain-containing protein</fullName>
    </recommendedName>
</protein>
<dbReference type="STRING" id="77586.A0A0D9UZ20"/>
<dbReference type="eggNOG" id="KOG1526">
    <property type="taxonomic scope" value="Eukaryota"/>
</dbReference>
<evidence type="ECO:0008006" key="3">
    <source>
        <dbReference type="Google" id="ProtNLM"/>
    </source>
</evidence>
<reference evidence="2" key="2">
    <citation type="submission" date="2013-12" db="EMBL/GenBank/DDBJ databases">
        <authorList>
            <person name="Yu Y."/>
            <person name="Lee S."/>
            <person name="de Baynast K."/>
            <person name="Wissotski M."/>
            <person name="Liu L."/>
            <person name="Talag J."/>
            <person name="Goicoechea J."/>
            <person name="Angelova A."/>
            <person name="Jetty R."/>
            <person name="Kudrna D."/>
            <person name="Golser W."/>
            <person name="Rivera L."/>
            <person name="Zhang J."/>
            <person name="Wing R."/>
        </authorList>
    </citation>
    <scope>NUCLEOTIDE SEQUENCE</scope>
</reference>
<sequence length="137" mass="15521">MLRSLRLSARRPFSELGVSHAAVPIGRARIPSSTKGQSIGDGERSSRAWWAMEFEKIVVMNPVVEMDGDEMTRVIWKWIKDKELFFENQSSARISLGLYLGGQSPYALDAMHLVINTEQQIQCALMVEPLKLKLLME</sequence>
<organism evidence="1 2">
    <name type="scientific">Leersia perrieri</name>
    <dbReference type="NCBI Taxonomy" id="77586"/>
    <lineage>
        <taxon>Eukaryota</taxon>
        <taxon>Viridiplantae</taxon>
        <taxon>Streptophyta</taxon>
        <taxon>Embryophyta</taxon>
        <taxon>Tracheophyta</taxon>
        <taxon>Spermatophyta</taxon>
        <taxon>Magnoliopsida</taxon>
        <taxon>Liliopsida</taxon>
        <taxon>Poales</taxon>
        <taxon>Poaceae</taxon>
        <taxon>BOP clade</taxon>
        <taxon>Oryzoideae</taxon>
        <taxon>Oryzeae</taxon>
        <taxon>Oryzinae</taxon>
        <taxon>Leersia</taxon>
    </lineage>
</organism>
<evidence type="ECO:0000313" key="1">
    <source>
        <dbReference type="EnsemblPlants" id="LPERR01G08890.1"/>
    </source>
</evidence>
<name>A0A0D9UZ20_9ORYZ</name>
<reference evidence="1 2" key="1">
    <citation type="submission" date="2012-08" db="EMBL/GenBank/DDBJ databases">
        <title>Oryza genome evolution.</title>
        <authorList>
            <person name="Wing R.A."/>
        </authorList>
    </citation>
    <scope>NUCLEOTIDE SEQUENCE</scope>
</reference>
<accession>A0A0D9UZ20</accession>
<dbReference type="SUPFAM" id="SSF53659">
    <property type="entry name" value="Isocitrate/Isopropylmalate dehydrogenase-like"/>
    <property type="match status" value="1"/>
</dbReference>
<keyword evidence="2" id="KW-1185">Reference proteome</keyword>
<dbReference type="HOGENOM" id="CLU_1868072_0_0_1"/>
<dbReference type="Gene3D" id="3.40.718.10">
    <property type="entry name" value="Isopropylmalate Dehydrogenase"/>
    <property type="match status" value="1"/>
</dbReference>
<reference evidence="1" key="3">
    <citation type="submission" date="2015-04" db="UniProtKB">
        <authorList>
            <consortium name="EnsemblPlants"/>
        </authorList>
    </citation>
    <scope>IDENTIFICATION</scope>
</reference>
<dbReference type="EnsemblPlants" id="LPERR01G08890.1">
    <property type="protein sequence ID" value="LPERR01G08890.1"/>
    <property type="gene ID" value="LPERR01G08890"/>
</dbReference>
<evidence type="ECO:0000313" key="2">
    <source>
        <dbReference type="Proteomes" id="UP000032180"/>
    </source>
</evidence>
<dbReference type="Proteomes" id="UP000032180">
    <property type="component" value="Chromosome 1"/>
</dbReference>
<proteinExistence type="predicted"/>